<dbReference type="Gene3D" id="3.40.50.720">
    <property type="entry name" value="NAD(P)-binding Rossmann-like Domain"/>
    <property type="match status" value="2"/>
</dbReference>
<dbReference type="GO" id="GO:0016491">
    <property type="term" value="F:oxidoreductase activity"/>
    <property type="evidence" value="ECO:0007669"/>
    <property type="project" value="UniProtKB-KW"/>
</dbReference>
<dbReference type="PANTHER" id="PTHR43333:SF1">
    <property type="entry name" value="D-ISOMER SPECIFIC 2-HYDROXYACID DEHYDROGENASE NAD-BINDING DOMAIN-CONTAINING PROTEIN"/>
    <property type="match status" value="1"/>
</dbReference>
<keyword evidence="2" id="KW-0520">NAD</keyword>
<organism evidence="4 5">
    <name type="scientific">Sinorhizobium americanum</name>
    <dbReference type="NCBI Taxonomy" id="194963"/>
    <lineage>
        <taxon>Bacteria</taxon>
        <taxon>Pseudomonadati</taxon>
        <taxon>Pseudomonadota</taxon>
        <taxon>Alphaproteobacteria</taxon>
        <taxon>Hyphomicrobiales</taxon>
        <taxon>Rhizobiaceae</taxon>
        <taxon>Sinorhizobium/Ensifer group</taxon>
        <taxon>Sinorhizobium</taxon>
    </lineage>
</organism>
<keyword evidence="4" id="KW-0670">Pyruvate</keyword>
<sequence>MAFLFNSDAERAKIFAAEFARELPSLPFVTDAGSVDPAAVRYLLTWTAPSDLERYVNLEVLFSIGAGVDQFALDRLPKTVKLVRMIEDGITRMMQEYVTLAVLALHRDLPGYLGQQSVGEWRGRPVLRQATERRVGVMGLGNLGQAVLDRLRPFGFPLCGWSRSPHEIPGVTCYKGDEGLSDFLATQDILICLLPLTAATRGILDASLFAKLPRGAGLVHAGRGPQLDTGALVAALDSGQLSGAVLDVTDPEPLPADHPLWRHPKVIITPHVASVTQPETAAKTVIANIQRHEAGLDVVGLIDRDRGY</sequence>
<reference evidence="4 5" key="1">
    <citation type="submission" date="2019-03" db="EMBL/GenBank/DDBJ databases">
        <title>Genomic Encyclopedia of Type Strains, Phase IV (KMG-V): Genome sequencing to study the core and pangenomes of soil and plant-associated prokaryotes.</title>
        <authorList>
            <person name="Whitman W."/>
        </authorList>
    </citation>
    <scope>NUCLEOTIDE SEQUENCE [LARGE SCALE GENOMIC DNA]</scope>
    <source>
        <strain evidence="4 5">23C40</strain>
    </source>
</reference>
<dbReference type="EMBL" id="SLVU01000027">
    <property type="protein sequence ID" value="TCN20632.1"/>
    <property type="molecule type" value="Genomic_DNA"/>
</dbReference>
<dbReference type="InterPro" id="IPR006140">
    <property type="entry name" value="D-isomer_DH_NAD-bd"/>
</dbReference>
<dbReference type="GO" id="GO:0051287">
    <property type="term" value="F:NAD binding"/>
    <property type="evidence" value="ECO:0007669"/>
    <property type="project" value="InterPro"/>
</dbReference>
<dbReference type="InterPro" id="IPR036291">
    <property type="entry name" value="NAD(P)-bd_dom_sf"/>
</dbReference>
<evidence type="ECO:0000259" key="3">
    <source>
        <dbReference type="Pfam" id="PF02826"/>
    </source>
</evidence>
<feature type="domain" description="D-isomer specific 2-hydroxyacid dehydrogenase NAD-binding" evidence="3">
    <location>
        <begin position="101"/>
        <end position="273"/>
    </location>
</feature>
<name>A0A4R2B4K3_9HYPH</name>
<evidence type="ECO:0000256" key="2">
    <source>
        <dbReference type="ARBA" id="ARBA00023027"/>
    </source>
</evidence>
<comment type="caution">
    <text evidence="4">The sequence shown here is derived from an EMBL/GenBank/DDBJ whole genome shotgun (WGS) entry which is preliminary data.</text>
</comment>
<accession>A0A4R2B4K3</accession>
<dbReference type="PANTHER" id="PTHR43333">
    <property type="entry name" value="2-HACID_DH_C DOMAIN-CONTAINING PROTEIN"/>
    <property type="match status" value="1"/>
</dbReference>
<evidence type="ECO:0000256" key="1">
    <source>
        <dbReference type="ARBA" id="ARBA00023002"/>
    </source>
</evidence>
<evidence type="ECO:0000313" key="4">
    <source>
        <dbReference type="EMBL" id="TCN20632.1"/>
    </source>
</evidence>
<dbReference type="Proteomes" id="UP000295043">
    <property type="component" value="Unassembled WGS sequence"/>
</dbReference>
<dbReference type="CDD" id="cd12164">
    <property type="entry name" value="GDH_like_2"/>
    <property type="match status" value="1"/>
</dbReference>
<proteinExistence type="predicted"/>
<dbReference type="Pfam" id="PF02826">
    <property type="entry name" value="2-Hacid_dh_C"/>
    <property type="match status" value="1"/>
</dbReference>
<dbReference type="RefSeq" id="WP_132080706.1">
    <property type="nucleotide sequence ID" value="NZ_SLVU01000027.1"/>
</dbReference>
<protein>
    <submittedName>
        <fullName evidence="4">Glyoxylate/hydroxypyruvate reductase A</fullName>
    </submittedName>
</protein>
<gene>
    <name evidence="4" type="ORF">EV184_12774</name>
</gene>
<keyword evidence="1" id="KW-0560">Oxidoreductase</keyword>
<evidence type="ECO:0000313" key="5">
    <source>
        <dbReference type="Proteomes" id="UP000295043"/>
    </source>
</evidence>
<dbReference type="AlphaFoldDB" id="A0A4R2B4K3"/>
<dbReference type="SUPFAM" id="SSF51735">
    <property type="entry name" value="NAD(P)-binding Rossmann-fold domains"/>
    <property type="match status" value="1"/>
</dbReference>